<evidence type="ECO:0000313" key="2">
    <source>
        <dbReference type="Proteomes" id="UP000324222"/>
    </source>
</evidence>
<proteinExistence type="predicted"/>
<dbReference type="AlphaFoldDB" id="A0A5B7IRW8"/>
<dbReference type="EMBL" id="VSRR010067625">
    <property type="protein sequence ID" value="MPC85195.1"/>
    <property type="molecule type" value="Genomic_DNA"/>
</dbReference>
<evidence type="ECO:0000313" key="1">
    <source>
        <dbReference type="EMBL" id="MPC85195.1"/>
    </source>
</evidence>
<accession>A0A5B7IRW8</accession>
<protein>
    <submittedName>
        <fullName evidence="1">Uncharacterized protein</fullName>
    </submittedName>
</protein>
<keyword evidence="2" id="KW-1185">Reference proteome</keyword>
<sequence>MFFLGGRWDVKEKLQETAPYDHPAAAQKKSITTQNQPTFHLSPLFRPSMHSFLFIPQLVHPTPHHSTLLSHP</sequence>
<comment type="caution">
    <text evidence="1">The sequence shown here is derived from an EMBL/GenBank/DDBJ whole genome shotgun (WGS) entry which is preliminary data.</text>
</comment>
<reference evidence="1 2" key="1">
    <citation type="submission" date="2019-05" db="EMBL/GenBank/DDBJ databases">
        <title>Another draft genome of Portunus trituberculatus and its Hox gene families provides insights of decapod evolution.</title>
        <authorList>
            <person name="Jeong J.-H."/>
            <person name="Song I."/>
            <person name="Kim S."/>
            <person name="Choi T."/>
            <person name="Kim D."/>
            <person name="Ryu S."/>
            <person name="Kim W."/>
        </authorList>
    </citation>
    <scope>NUCLEOTIDE SEQUENCE [LARGE SCALE GENOMIC DNA]</scope>
    <source>
        <tissue evidence="1">Muscle</tissue>
    </source>
</reference>
<organism evidence="1 2">
    <name type="scientific">Portunus trituberculatus</name>
    <name type="common">Swimming crab</name>
    <name type="synonym">Neptunus trituberculatus</name>
    <dbReference type="NCBI Taxonomy" id="210409"/>
    <lineage>
        <taxon>Eukaryota</taxon>
        <taxon>Metazoa</taxon>
        <taxon>Ecdysozoa</taxon>
        <taxon>Arthropoda</taxon>
        <taxon>Crustacea</taxon>
        <taxon>Multicrustacea</taxon>
        <taxon>Malacostraca</taxon>
        <taxon>Eumalacostraca</taxon>
        <taxon>Eucarida</taxon>
        <taxon>Decapoda</taxon>
        <taxon>Pleocyemata</taxon>
        <taxon>Brachyura</taxon>
        <taxon>Eubrachyura</taxon>
        <taxon>Portunoidea</taxon>
        <taxon>Portunidae</taxon>
        <taxon>Portuninae</taxon>
        <taxon>Portunus</taxon>
    </lineage>
</organism>
<gene>
    <name evidence="1" type="ORF">E2C01_079958</name>
</gene>
<name>A0A5B7IRW8_PORTR</name>
<dbReference type="Proteomes" id="UP000324222">
    <property type="component" value="Unassembled WGS sequence"/>
</dbReference>